<dbReference type="Proteomes" id="UP000642809">
    <property type="component" value="Unassembled WGS sequence"/>
</dbReference>
<dbReference type="GO" id="GO:0016987">
    <property type="term" value="F:sigma factor activity"/>
    <property type="evidence" value="ECO:0007669"/>
    <property type="project" value="UniProtKB-KW"/>
</dbReference>
<keyword evidence="3" id="KW-0731">Sigma factor</keyword>
<dbReference type="Pfam" id="PF08281">
    <property type="entry name" value="Sigma70_r4_2"/>
    <property type="match status" value="1"/>
</dbReference>
<reference evidence="7" key="1">
    <citation type="journal article" date="2014" name="Int. J. Syst. Evol. Microbiol.">
        <title>Complete genome sequence of Corynebacterium casei LMG S-19264T (=DSM 44701T), isolated from a smear-ripened cheese.</title>
        <authorList>
            <consortium name="US DOE Joint Genome Institute (JGI-PGF)"/>
            <person name="Walter F."/>
            <person name="Albersmeier A."/>
            <person name="Kalinowski J."/>
            <person name="Ruckert C."/>
        </authorList>
    </citation>
    <scope>NUCLEOTIDE SEQUENCE</scope>
    <source>
        <strain evidence="7">KCTC 23224</strain>
    </source>
</reference>
<evidence type="ECO:0000256" key="3">
    <source>
        <dbReference type="ARBA" id="ARBA00023082"/>
    </source>
</evidence>
<proteinExistence type="inferred from homology"/>
<dbReference type="AlphaFoldDB" id="A0A8J3CVU0"/>
<accession>A0A8J3CVU0</accession>
<dbReference type="SUPFAM" id="SSF88659">
    <property type="entry name" value="Sigma3 and sigma4 domains of RNA polymerase sigma factors"/>
    <property type="match status" value="1"/>
</dbReference>
<dbReference type="InterPro" id="IPR036388">
    <property type="entry name" value="WH-like_DNA-bd_sf"/>
</dbReference>
<evidence type="ECO:0000256" key="4">
    <source>
        <dbReference type="ARBA" id="ARBA00023163"/>
    </source>
</evidence>
<protein>
    <submittedName>
        <fullName evidence="7">RNA polymerase sigma factor SigX</fullName>
    </submittedName>
</protein>
<evidence type="ECO:0000313" key="8">
    <source>
        <dbReference type="Proteomes" id="UP000642809"/>
    </source>
</evidence>
<evidence type="ECO:0000259" key="6">
    <source>
        <dbReference type="Pfam" id="PF08281"/>
    </source>
</evidence>
<keyword evidence="4" id="KW-0804">Transcription</keyword>
<organism evidence="7 8">
    <name type="scientific">Mongoliitalea lutea</name>
    <dbReference type="NCBI Taxonomy" id="849756"/>
    <lineage>
        <taxon>Bacteria</taxon>
        <taxon>Pseudomonadati</taxon>
        <taxon>Bacteroidota</taxon>
        <taxon>Cytophagia</taxon>
        <taxon>Cytophagales</taxon>
        <taxon>Cyclobacteriaceae</taxon>
        <taxon>Mongoliitalea</taxon>
    </lineage>
</organism>
<dbReference type="Gene3D" id="1.10.1740.10">
    <property type="match status" value="1"/>
</dbReference>
<dbReference type="EMBL" id="BMYF01000002">
    <property type="protein sequence ID" value="GHB26315.1"/>
    <property type="molecule type" value="Genomic_DNA"/>
</dbReference>
<dbReference type="InterPro" id="IPR013324">
    <property type="entry name" value="RNA_pol_sigma_r3/r4-like"/>
</dbReference>
<dbReference type="GO" id="GO:0003677">
    <property type="term" value="F:DNA binding"/>
    <property type="evidence" value="ECO:0007669"/>
    <property type="project" value="InterPro"/>
</dbReference>
<comment type="similarity">
    <text evidence="1">Belongs to the sigma-70 factor family. ECF subfamily.</text>
</comment>
<dbReference type="InterPro" id="IPR014284">
    <property type="entry name" value="RNA_pol_sigma-70_dom"/>
</dbReference>
<dbReference type="Gene3D" id="1.10.10.10">
    <property type="entry name" value="Winged helix-like DNA-binding domain superfamily/Winged helix DNA-binding domain"/>
    <property type="match status" value="1"/>
</dbReference>
<name>A0A8J3CVU0_9BACT</name>
<dbReference type="PANTHER" id="PTHR43133">
    <property type="entry name" value="RNA POLYMERASE ECF-TYPE SIGMA FACTO"/>
    <property type="match status" value="1"/>
</dbReference>
<dbReference type="InterPro" id="IPR039425">
    <property type="entry name" value="RNA_pol_sigma-70-like"/>
</dbReference>
<feature type="domain" description="RNA polymerase sigma factor 70 region 4 type 2" evidence="6">
    <location>
        <begin position="130"/>
        <end position="181"/>
    </location>
</feature>
<dbReference type="Pfam" id="PF04542">
    <property type="entry name" value="Sigma70_r2"/>
    <property type="match status" value="1"/>
</dbReference>
<sequence length="190" mass="22172">MTTKEKLKSLTDEELAMNMAKTLDILYFEELYNRYENLVYTKCVSFTKSKTVAQDIAHDIFLKLYVSIGKFEGKSKFSTWLYSLTYNHCVNYINRDKDAQMMRNATDTDDLLNLQSTEDELQIQVMEVEKLKAALELIEPEDKMILLLKYQDEASIKDLEKLYEIGASAVKMRLSRAKSKLMKAYKTVRI</sequence>
<dbReference type="PANTHER" id="PTHR43133:SF51">
    <property type="entry name" value="RNA POLYMERASE SIGMA FACTOR"/>
    <property type="match status" value="1"/>
</dbReference>
<comment type="caution">
    <text evidence="7">The sequence shown here is derived from an EMBL/GenBank/DDBJ whole genome shotgun (WGS) entry which is preliminary data.</text>
</comment>
<dbReference type="NCBIfam" id="TIGR02937">
    <property type="entry name" value="sigma70-ECF"/>
    <property type="match status" value="1"/>
</dbReference>
<dbReference type="InterPro" id="IPR007627">
    <property type="entry name" value="RNA_pol_sigma70_r2"/>
</dbReference>
<dbReference type="SUPFAM" id="SSF88946">
    <property type="entry name" value="Sigma2 domain of RNA polymerase sigma factors"/>
    <property type="match status" value="1"/>
</dbReference>
<feature type="domain" description="RNA polymerase sigma-70 region 2" evidence="5">
    <location>
        <begin position="31"/>
        <end position="96"/>
    </location>
</feature>
<dbReference type="InterPro" id="IPR013249">
    <property type="entry name" value="RNA_pol_sigma70_r4_t2"/>
</dbReference>
<evidence type="ECO:0000259" key="5">
    <source>
        <dbReference type="Pfam" id="PF04542"/>
    </source>
</evidence>
<evidence type="ECO:0000256" key="1">
    <source>
        <dbReference type="ARBA" id="ARBA00010641"/>
    </source>
</evidence>
<reference evidence="7" key="2">
    <citation type="submission" date="2020-09" db="EMBL/GenBank/DDBJ databases">
        <authorList>
            <person name="Sun Q."/>
            <person name="Kim S."/>
        </authorList>
    </citation>
    <scope>NUCLEOTIDE SEQUENCE</scope>
    <source>
        <strain evidence="7">KCTC 23224</strain>
    </source>
</reference>
<gene>
    <name evidence="7" type="ORF">GCM10008106_03670</name>
</gene>
<evidence type="ECO:0000256" key="2">
    <source>
        <dbReference type="ARBA" id="ARBA00023015"/>
    </source>
</evidence>
<evidence type="ECO:0000313" key="7">
    <source>
        <dbReference type="EMBL" id="GHB26315.1"/>
    </source>
</evidence>
<dbReference type="GO" id="GO:0006352">
    <property type="term" value="P:DNA-templated transcription initiation"/>
    <property type="evidence" value="ECO:0007669"/>
    <property type="project" value="InterPro"/>
</dbReference>
<dbReference type="RefSeq" id="WP_189578743.1">
    <property type="nucleotide sequence ID" value="NZ_BMYF01000002.1"/>
</dbReference>
<keyword evidence="8" id="KW-1185">Reference proteome</keyword>
<dbReference type="InterPro" id="IPR013325">
    <property type="entry name" value="RNA_pol_sigma_r2"/>
</dbReference>
<keyword evidence="2" id="KW-0805">Transcription regulation</keyword>